<evidence type="ECO:0000313" key="3">
    <source>
        <dbReference type="Proteomes" id="UP001139354"/>
    </source>
</evidence>
<dbReference type="AlphaFoldDB" id="A0A9X1LU54"/>
<feature type="transmembrane region" description="Helical" evidence="1">
    <location>
        <begin position="125"/>
        <end position="146"/>
    </location>
</feature>
<keyword evidence="1" id="KW-1133">Transmembrane helix</keyword>
<comment type="caution">
    <text evidence="2">The sequence shown here is derived from an EMBL/GenBank/DDBJ whole genome shotgun (WGS) entry which is preliminary data.</text>
</comment>
<dbReference type="InterPro" id="IPR021257">
    <property type="entry name" value="DUF2809"/>
</dbReference>
<dbReference type="Pfam" id="PF10990">
    <property type="entry name" value="DUF2809"/>
    <property type="match status" value="1"/>
</dbReference>
<keyword evidence="1" id="KW-0472">Membrane</keyword>
<feature type="transmembrane region" description="Helical" evidence="1">
    <location>
        <begin position="28"/>
        <end position="48"/>
    </location>
</feature>
<gene>
    <name evidence="2" type="ORF">KEC57_06650</name>
</gene>
<dbReference type="EMBL" id="JAGTTN010000002">
    <property type="protein sequence ID" value="MCC2031862.1"/>
    <property type="molecule type" value="Genomic_DNA"/>
</dbReference>
<keyword evidence="3" id="KW-1185">Reference proteome</keyword>
<evidence type="ECO:0000256" key="1">
    <source>
        <dbReference type="SAM" id="Phobius"/>
    </source>
</evidence>
<proteinExistence type="predicted"/>
<protein>
    <submittedName>
        <fullName evidence="2">DUF2809 domain-containing protein</fullName>
    </submittedName>
</protein>
<organism evidence="2 3">
    <name type="scientific">Microbacterium allomyrinae</name>
    <dbReference type="NCBI Taxonomy" id="2830666"/>
    <lineage>
        <taxon>Bacteria</taxon>
        <taxon>Bacillati</taxon>
        <taxon>Actinomycetota</taxon>
        <taxon>Actinomycetes</taxon>
        <taxon>Micrococcales</taxon>
        <taxon>Microbacteriaceae</taxon>
        <taxon>Microbacterium</taxon>
    </lineage>
</organism>
<evidence type="ECO:0000313" key="2">
    <source>
        <dbReference type="EMBL" id="MCC2031862.1"/>
    </source>
</evidence>
<dbReference type="Proteomes" id="UP001139354">
    <property type="component" value="Unassembled WGS sequence"/>
</dbReference>
<name>A0A9X1LU54_9MICO</name>
<dbReference type="RefSeq" id="WP_229383794.1">
    <property type="nucleotide sequence ID" value="NZ_JAGTTN010000002.1"/>
</dbReference>
<sequence length="150" mass="15380">MDASAPRPPVPPSSSVRAAVPASGSRRIIAAILLVAVVATGLAVHTLLPDTAATDIAGDMLYASAVYAGLVVVFPRWVPLLTGAVAAAWCIAIELFQLTGIPVALGAEFLPAMLVLGTVFDPRDLLVYVVTIALVAAVDAVVRVVARRAS</sequence>
<keyword evidence="1" id="KW-0812">Transmembrane</keyword>
<reference evidence="2" key="1">
    <citation type="submission" date="2021-04" db="EMBL/GenBank/DDBJ databases">
        <title>Microbacterium tenobrionis sp. nov. and Microbacterium allomyrinae sp. nov., isolated from larvae of Tenobrio molitor and Allomyrina dichotoma, respectively.</title>
        <authorList>
            <person name="Lee S.D."/>
        </authorList>
    </citation>
    <scope>NUCLEOTIDE SEQUENCE</scope>
    <source>
        <strain evidence="2">BWT-G7</strain>
    </source>
</reference>
<accession>A0A9X1LU54</accession>